<evidence type="ECO:0000313" key="19">
    <source>
        <dbReference type="EMBL" id="SHI88618.1"/>
    </source>
</evidence>
<dbReference type="OrthoDB" id="9786826at2"/>
<comment type="cofactor">
    <cofactor evidence="16">
        <name>[2Fe-2S] cluster</name>
        <dbReference type="ChEBI" id="CHEBI:190135"/>
    </cofactor>
    <text evidence="16">Binds 1 [2Fe-2S] cluster. The cluster is coordinated with 3 cysteines and 1 arginine.</text>
</comment>
<evidence type="ECO:0000256" key="12">
    <source>
        <dbReference type="ARBA" id="ARBA00023014"/>
    </source>
</evidence>
<keyword evidence="10 16" id="KW-0093">Biotin biosynthesis</keyword>
<evidence type="ECO:0000256" key="15">
    <source>
        <dbReference type="ARBA" id="ARBA00070199"/>
    </source>
</evidence>
<dbReference type="GO" id="GO:0051539">
    <property type="term" value="F:4 iron, 4 sulfur cluster binding"/>
    <property type="evidence" value="ECO:0007669"/>
    <property type="project" value="UniProtKB-KW"/>
</dbReference>
<dbReference type="InterPro" id="IPR006638">
    <property type="entry name" value="Elp3/MiaA/NifB-like_rSAM"/>
</dbReference>
<evidence type="ECO:0000256" key="1">
    <source>
        <dbReference type="ARBA" id="ARBA00004942"/>
    </source>
</evidence>
<dbReference type="SUPFAM" id="SSF102114">
    <property type="entry name" value="Radical SAM enzymes"/>
    <property type="match status" value="1"/>
</dbReference>
<organism evidence="19 20">
    <name type="scientific">Desulfosporosinus lacus DSM 15449</name>
    <dbReference type="NCBI Taxonomy" id="1121420"/>
    <lineage>
        <taxon>Bacteria</taxon>
        <taxon>Bacillati</taxon>
        <taxon>Bacillota</taxon>
        <taxon>Clostridia</taxon>
        <taxon>Eubacteriales</taxon>
        <taxon>Desulfitobacteriaceae</taxon>
        <taxon>Desulfosporosinus</taxon>
    </lineage>
</organism>
<keyword evidence="20" id="KW-1185">Reference proteome</keyword>
<dbReference type="FunFam" id="3.20.20.70:FF:000026">
    <property type="entry name" value="Biotin synthase"/>
    <property type="match status" value="1"/>
</dbReference>
<dbReference type="AlphaFoldDB" id="A0A1M6ET77"/>
<dbReference type="CDD" id="cd01335">
    <property type="entry name" value="Radical_SAM"/>
    <property type="match status" value="1"/>
</dbReference>
<dbReference type="SFLD" id="SFLDS00029">
    <property type="entry name" value="Radical_SAM"/>
    <property type="match status" value="1"/>
</dbReference>
<evidence type="ECO:0000256" key="7">
    <source>
        <dbReference type="ARBA" id="ARBA00022691"/>
    </source>
</evidence>
<dbReference type="SMART" id="SM00729">
    <property type="entry name" value="Elp3"/>
    <property type="match status" value="1"/>
</dbReference>
<feature type="domain" description="Radical SAM core" evidence="18">
    <location>
        <begin position="44"/>
        <end position="273"/>
    </location>
</feature>
<name>A0A1M6ET77_9FIRM</name>
<evidence type="ECO:0000256" key="17">
    <source>
        <dbReference type="PIRSR" id="PIRSR001619-1"/>
    </source>
</evidence>
<evidence type="ECO:0000256" key="5">
    <source>
        <dbReference type="ARBA" id="ARBA00022485"/>
    </source>
</evidence>
<keyword evidence="9 16" id="KW-0479">Metal-binding</keyword>
<dbReference type="SMART" id="SM00876">
    <property type="entry name" value="BATS"/>
    <property type="match status" value="1"/>
</dbReference>
<dbReference type="InterPro" id="IPR002684">
    <property type="entry name" value="Biotin_synth/BioAB"/>
</dbReference>
<feature type="binding site" evidence="16 17">
    <location>
        <position position="66"/>
    </location>
    <ligand>
        <name>[4Fe-4S] cluster</name>
        <dbReference type="ChEBI" id="CHEBI:49883"/>
        <note>4Fe-4S-S-AdoMet</note>
    </ligand>
</feature>
<evidence type="ECO:0000256" key="11">
    <source>
        <dbReference type="ARBA" id="ARBA00023004"/>
    </source>
</evidence>
<dbReference type="Proteomes" id="UP000183954">
    <property type="component" value="Unassembled WGS sequence"/>
</dbReference>
<comment type="function">
    <text evidence="14 16">Catalyzes the conversion of dethiobiotin (DTB) to biotin by the insertion of a sulfur atom into dethiobiotin via a radical-based mechanism.</text>
</comment>
<feature type="binding site" evidence="16 17">
    <location>
        <position position="69"/>
    </location>
    <ligand>
        <name>[4Fe-4S] cluster</name>
        <dbReference type="ChEBI" id="CHEBI:49883"/>
        <note>4Fe-4S-S-AdoMet</note>
    </ligand>
</feature>
<dbReference type="PROSITE" id="PS51918">
    <property type="entry name" value="RADICAL_SAM"/>
    <property type="match status" value="1"/>
</dbReference>
<dbReference type="UniPathway" id="UPA00078">
    <property type="reaction ID" value="UER00162"/>
</dbReference>
<dbReference type="EMBL" id="FQXJ01000028">
    <property type="protein sequence ID" value="SHI88618.1"/>
    <property type="molecule type" value="Genomic_DNA"/>
</dbReference>
<accession>A0A1M6ET77</accession>
<dbReference type="SFLD" id="SFLDG01060">
    <property type="entry name" value="BATS_domain_containing"/>
    <property type="match status" value="1"/>
</dbReference>
<proteinExistence type="inferred from homology"/>
<dbReference type="SFLD" id="SFLDG01278">
    <property type="entry name" value="biotin_synthase_like"/>
    <property type="match status" value="1"/>
</dbReference>
<dbReference type="PANTHER" id="PTHR22976">
    <property type="entry name" value="BIOTIN SYNTHASE"/>
    <property type="match status" value="1"/>
</dbReference>
<dbReference type="InterPro" id="IPR013785">
    <property type="entry name" value="Aldolase_TIM"/>
</dbReference>
<comment type="similarity">
    <text evidence="2 16">Belongs to the radical SAM superfamily. Biotin synthase family.</text>
</comment>
<feature type="binding site" evidence="16 17">
    <location>
        <position position="106"/>
    </location>
    <ligand>
        <name>[2Fe-2S] cluster</name>
        <dbReference type="ChEBI" id="CHEBI:190135"/>
    </ligand>
</feature>
<comment type="catalytic activity">
    <reaction evidence="13 16">
        <text>(4R,5S)-dethiobiotin + (sulfur carrier)-SH + 2 reduced [2Fe-2S]-[ferredoxin] + 2 S-adenosyl-L-methionine = (sulfur carrier)-H + biotin + 2 5'-deoxyadenosine + 2 L-methionine + 2 oxidized [2Fe-2S]-[ferredoxin]</text>
        <dbReference type="Rhea" id="RHEA:22060"/>
        <dbReference type="Rhea" id="RHEA-COMP:10000"/>
        <dbReference type="Rhea" id="RHEA-COMP:10001"/>
        <dbReference type="Rhea" id="RHEA-COMP:14737"/>
        <dbReference type="Rhea" id="RHEA-COMP:14739"/>
        <dbReference type="ChEBI" id="CHEBI:17319"/>
        <dbReference type="ChEBI" id="CHEBI:29917"/>
        <dbReference type="ChEBI" id="CHEBI:33737"/>
        <dbReference type="ChEBI" id="CHEBI:33738"/>
        <dbReference type="ChEBI" id="CHEBI:57586"/>
        <dbReference type="ChEBI" id="CHEBI:57844"/>
        <dbReference type="ChEBI" id="CHEBI:59789"/>
        <dbReference type="ChEBI" id="CHEBI:64428"/>
        <dbReference type="ChEBI" id="CHEBI:149473"/>
        <dbReference type="EC" id="2.8.1.6"/>
    </reaction>
</comment>
<dbReference type="HAMAP" id="MF_01694">
    <property type="entry name" value="BioB"/>
    <property type="match status" value="1"/>
</dbReference>
<dbReference type="InterPro" id="IPR010722">
    <property type="entry name" value="BATS_dom"/>
</dbReference>
<dbReference type="InterPro" id="IPR007197">
    <property type="entry name" value="rSAM"/>
</dbReference>
<comment type="cofactor">
    <cofactor evidence="17">
        <name>[2Fe-2S] cluster</name>
        <dbReference type="ChEBI" id="CHEBI:190135"/>
    </cofactor>
    <text evidence="17">Binds 1 [2Fe-2S] cluster. The cluster is coordinated with 3 cysteines and 1 arginine.</text>
</comment>
<dbReference type="Gene3D" id="3.20.20.70">
    <property type="entry name" value="Aldolase class I"/>
    <property type="match status" value="1"/>
</dbReference>
<evidence type="ECO:0000256" key="9">
    <source>
        <dbReference type="ARBA" id="ARBA00022723"/>
    </source>
</evidence>
<evidence type="ECO:0000256" key="13">
    <source>
        <dbReference type="ARBA" id="ARBA00051157"/>
    </source>
</evidence>
<gene>
    <name evidence="16" type="primary">bioB</name>
    <name evidence="19" type="ORF">SAMN02746098_04804</name>
</gene>
<keyword evidence="8 16" id="KW-0001">2Fe-2S</keyword>
<comment type="pathway">
    <text evidence="1 16">Cofactor biosynthesis; biotin biosynthesis; biotin from 7,8-diaminononanoate: step 2/2.</text>
</comment>
<evidence type="ECO:0000256" key="14">
    <source>
        <dbReference type="ARBA" id="ARBA00057568"/>
    </source>
</evidence>
<evidence type="ECO:0000256" key="2">
    <source>
        <dbReference type="ARBA" id="ARBA00010765"/>
    </source>
</evidence>
<evidence type="ECO:0000256" key="10">
    <source>
        <dbReference type="ARBA" id="ARBA00022756"/>
    </source>
</evidence>
<evidence type="ECO:0000256" key="6">
    <source>
        <dbReference type="ARBA" id="ARBA00022679"/>
    </source>
</evidence>
<keyword evidence="6 16" id="KW-0808">Transferase</keyword>
<keyword evidence="12 16" id="KW-0411">Iron-sulfur</keyword>
<dbReference type="InterPro" id="IPR024177">
    <property type="entry name" value="Biotin_synthase"/>
</dbReference>
<protein>
    <recommendedName>
        <fullName evidence="15 16">Biotin synthase</fullName>
        <ecNumber evidence="4 16">2.8.1.6</ecNumber>
    </recommendedName>
</protein>
<feature type="binding site" evidence="16 17">
    <location>
        <position position="198"/>
    </location>
    <ligand>
        <name>[2Fe-2S] cluster</name>
        <dbReference type="ChEBI" id="CHEBI:190135"/>
    </ligand>
</feature>
<dbReference type="GO" id="GO:0051537">
    <property type="term" value="F:2 iron, 2 sulfur cluster binding"/>
    <property type="evidence" value="ECO:0007669"/>
    <property type="project" value="UniProtKB-KW"/>
</dbReference>
<evidence type="ECO:0000313" key="20">
    <source>
        <dbReference type="Proteomes" id="UP000183954"/>
    </source>
</evidence>
<keyword evidence="7 16" id="KW-0949">S-adenosyl-L-methionine</keyword>
<dbReference type="STRING" id="1121420.SAMN02746098_04804"/>
<comment type="cofactor">
    <cofactor evidence="16 17">
        <name>[4Fe-4S] cluster</name>
        <dbReference type="ChEBI" id="CHEBI:49883"/>
    </cofactor>
    <text evidence="16 17">Binds 1 [4Fe-4S] cluster. The cluster is coordinated with 3 cysteines and an exchangeable S-adenosyl-L-methionine.</text>
</comment>
<dbReference type="InterPro" id="IPR058240">
    <property type="entry name" value="rSAM_sf"/>
</dbReference>
<keyword evidence="11 16" id="KW-0408">Iron</keyword>
<dbReference type="NCBIfam" id="TIGR00433">
    <property type="entry name" value="bioB"/>
    <property type="match status" value="1"/>
</dbReference>
<keyword evidence="5 16" id="KW-0004">4Fe-4S</keyword>
<sequence>MNCIQQYKEKVINGALISKEEALIIADAPLEEICTAANEIREHFCGNNFDICAIINGKSGKCSENCKYCAQSSFYSSKTEEYSLLNTEAIVEQAKYNDEKGVLRYSIVTSGRKLNEQEVNKVCESISAIKNETGISVCASFGLLEEKQFIKLKAAGVSRVHNNLETSRRNFPNVCTTHSFDEKIETIKAAQRAGLNVCSGGIMGLGETMEDRIDMVLTIRELGIRSIPVNMLNPIPGTAYENNKKLTNEDMCRIVAVFRFLVPSGSIRLAGGRGLLPDKGVKCFKSGANAAISGDMLTTSGISIEKDMGLLEQLGYKAVLWNE</sequence>
<reference evidence="20" key="1">
    <citation type="submission" date="2016-11" db="EMBL/GenBank/DDBJ databases">
        <authorList>
            <person name="Varghese N."/>
            <person name="Submissions S."/>
        </authorList>
    </citation>
    <scope>NUCLEOTIDE SEQUENCE [LARGE SCALE GENOMIC DNA]</scope>
    <source>
        <strain evidence="20">DSM 15449</strain>
    </source>
</reference>
<evidence type="ECO:0000259" key="18">
    <source>
        <dbReference type="PROSITE" id="PS51918"/>
    </source>
</evidence>
<dbReference type="EC" id="2.8.1.6" evidence="4 16"/>
<feature type="binding site" evidence="16 17">
    <location>
        <position position="62"/>
    </location>
    <ligand>
        <name>[4Fe-4S] cluster</name>
        <dbReference type="ChEBI" id="CHEBI:49883"/>
        <note>4Fe-4S-S-AdoMet</note>
    </ligand>
</feature>
<dbReference type="GO" id="GO:0009102">
    <property type="term" value="P:biotin biosynthetic process"/>
    <property type="evidence" value="ECO:0007669"/>
    <property type="project" value="UniProtKB-UniRule"/>
</dbReference>
<dbReference type="Pfam" id="PF06968">
    <property type="entry name" value="BATS"/>
    <property type="match status" value="1"/>
</dbReference>
<dbReference type="GO" id="GO:0004076">
    <property type="term" value="F:biotin synthase activity"/>
    <property type="evidence" value="ECO:0007669"/>
    <property type="project" value="UniProtKB-UniRule"/>
</dbReference>
<feature type="binding site" evidence="16 17">
    <location>
        <position position="268"/>
    </location>
    <ligand>
        <name>[2Fe-2S] cluster</name>
        <dbReference type="ChEBI" id="CHEBI:190135"/>
    </ligand>
</feature>
<dbReference type="Pfam" id="PF04055">
    <property type="entry name" value="Radical_SAM"/>
    <property type="match status" value="1"/>
</dbReference>
<comment type="subunit">
    <text evidence="3 16">Homodimer.</text>
</comment>
<dbReference type="RefSeq" id="WP_073032816.1">
    <property type="nucleotide sequence ID" value="NZ_FQXJ01000028.1"/>
</dbReference>
<evidence type="ECO:0000256" key="3">
    <source>
        <dbReference type="ARBA" id="ARBA00011738"/>
    </source>
</evidence>
<dbReference type="GO" id="GO:0005506">
    <property type="term" value="F:iron ion binding"/>
    <property type="evidence" value="ECO:0007669"/>
    <property type="project" value="UniProtKB-UniRule"/>
</dbReference>
<evidence type="ECO:0000256" key="4">
    <source>
        <dbReference type="ARBA" id="ARBA00012236"/>
    </source>
</evidence>
<evidence type="ECO:0000256" key="8">
    <source>
        <dbReference type="ARBA" id="ARBA00022714"/>
    </source>
</evidence>
<evidence type="ECO:0000256" key="16">
    <source>
        <dbReference type="HAMAP-Rule" id="MF_01694"/>
    </source>
</evidence>
<feature type="binding site" evidence="16 17">
    <location>
        <position position="138"/>
    </location>
    <ligand>
        <name>[2Fe-2S] cluster</name>
        <dbReference type="ChEBI" id="CHEBI:190135"/>
    </ligand>
</feature>
<dbReference type="PANTHER" id="PTHR22976:SF2">
    <property type="entry name" value="BIOTIN SYNTHASE, MITOCHONDRIAL"/>
    <property type="match status" value="1"/>
</dbReference>
<dbReference type="PIRSF" id="PIRSF001619">
    <property type="entry name" value="Biotin_synth"/>
    <property type="match status" value="1"/>
</dbReference>